<dbReference type="EMBL" id="WNDP01000272">
    <property type="protein sequence ID" value="KAF1012121.1"/>
    <property type="molecule type" value="Genomic_DNA"/>
</dbReference>
<feature type="transmembrane region" description="Helical" evidence="1">
    <location>
        <begin position="12"/>
        <end position="34"/>
    </location>
</feature>
<evidence type="ECO:0000313" key="2">
    <source>
        <dbReference type="EMBL" id="KAF1012121.1"/>
    </source>
</evidence>
<evidence type="ECO:0000313" key="3">
    <source>
        <dbReference type="Proteomes" id="UP000490535"/>
    </source>
</evidence>
<dbReference type="Proteomes" id="UP000490535">
    <property type="component" value="Unassembled WGS sequence"/>
</dbReference>
<gene>
    <name evidence="2" type="ORF">GAK29_04891</name>
</gene>
<dbReference type="AlphaFoldDB" id="A0A833UM92"/>
<accession>A0A833UM92</accession>
<evidence type="ECO:0000256" key="1">
    <source>
        <dbReference type="SAM" id="Phobius"/>
    </source>
</evidence>
<reference evidence="3" key="1">
    <citation type="journal article" date="2020" name="MBio">
        <title>Horizontal gene transfer to a defensive symbiont with a reduced genome amongst a multipartite beetle microbiome.</title>
        <authorList>
            <person name="Waterworth S.C."/>
            <person name="Florez L.V."/>
            <person name="Rees E.R."/>
            <person name="Hertweck C."/>
            <person name="Kaltenpoth M."/>
            <person name="Kwan J.C."/>
        </authorList>
    </citation>
    <scope>NUCLEOTIDE SEQUENCE [LARGE SCALE GENOMIC DNA]</scope>
</reference>
<proteinExistence type="predicted"/>
<protein>
    <submittedName>
        <fullName evidence="2">Uncharacterized protein</fullName>
    </submittedName>
</protein>
<comment type="caution">
    <text evidence="2">The sequence shown here is derived from an EMBL/GenBank/DDBJ whole genome shotgun (WGS) entry which is preliminary data.</text>
</comment>
<keyword evidence="1" id="KW-0472">Membrane</keyword>
<keyword evidence="1" id="KW-0812">Transmembrane</keyword>
<organism evidence="2 3">
    <name type="scientific">Acinetobacter bereziniae</name>
    <name type="common">Acinetobacter genomosp. 10</name>
    <dbReference type="NCBI Taxonomy" id="106648"/>
    <lineage>
        <taxon>Bacteria</taxon>
        <taxon>Pseudomonadati</taxon>
        <taxon>Pseudomonadota</taxon>
        <taxon>Gammaproteobacteria</taxon>
        <taxon>Moraxellales</taxon>
        <taxon>Moraxellaceae</taxon>
        <taxon>Acinetobacter</taxon>
    </lineage>
</organism>
<keyword evidence="1" id="KW-1133">Transmembrane helix</keyword>
<name>A0A833UM92_ACIBZ</name>
<sequence>MEQTSIHRFQAVLLSFIINITIVSTATFSTQVMAATNNTTTQITPAQLSSVAYNMNTNMAQRNLTTSERDLYRQLYNIANSQNSLYDPSIFSAVQQYENVRAKIRQQFAVVQQLALNTYGSRAQQKVLLATNAFILMYYDALSRNNPKFYWPNLGVFVANDVRSGYALTFSLTNALDPLNIKNGQNIIIAGMPVPTLQSTIAQANNELIQGQANVMADIGGLSVMHQHYDSSILAQQLSGYGTTLSQAFQLQKIADEEALRSGIYSSQFKKLATNAAISFGIHEQEKILQPMWDKPLMRDFANINNFMLSLSLENLGLRGDIFVGVNKFKLIFTPYLIIRAPFTATNLANVQHRITIARNGFTVLNEWKQNIFFAPWIPVYQAQIGKGEGLYQPVGAR</sequence>